<dbReference type="RefSeq" id="WP_371730755.1">
    <property type="nucleotide sequence ID" value="NZ_JBGOOT010000011.1"/>
</dbReference>
<reference evidence="1 2" key="1">
    <citation type="submission" date="2024-06" db="EMBL/GenBank/DDBJ databases">
        <authorList>
            <person name="Steensen K."/>
            <person name="Seneca J."/>
            <person name="Bartlau N."/>
            <person name="Yu A.X."/>
            <person name="Polz M.F."/>
        </authorList>
    </citation>
    <scope>NUCLEOTIDE SEQUENCE [LARGE SCALE GENOMIC DNA]</scope>
    <source>
        <strain evidence="1 2">FF146</strain>
    </source>
</reference>
<dbReference type="EMBL" id="JBGOOT010000011">
    <property type="protein sequence ID" value="MEZ8196064.1"/>
    <property type="molecule type" value="Genomic_DNA"/>
</dbReference>
<proteinExistence type="predicted"/>
<keyword evidence="2" id="KW-1185">Reference proteome</keyword>
<dbReference type="Proteomes" id="UP001569153">
    <property type="component" value="Unassembled WGS sequence"/>
</dbReference>
<evidence type="ECO:0000313" key="2">
    <source>
        <dbReference type="Proteomes" id="UP001569153"/>
    </source>
</evidence>
<gene>
    <name evidence="1" type="ORF">ACED38_14400</name>
</gene>
<comment type="caution">
    <text evidence="1">The sequence shown here is derived from an EMBL/GenBank/DDBJ whole genome shotgun (WGS) entry which is preliminary data.</text>
</comment>
<sequence length="331" mass="38986">MMKVKSTDLRECKSYWRFIKEIGATLPMEPSTSKGYCDILTNLFETFYKERFQGTQDEAMKDFRNIETKMIERTSNTIIPTNELEWLNNIEERMCYWIWCLCRLASSDKPSEQSNDAAWNANFQQAFNFPWGLNLYLDFQPNKIDRPYVQSNLSLNPLSSTETKKLIIEFLDILPTDIEIKRELIKLWKKEWEAVCNLETFSWVQNNNQEQSDWLTNYIINNSETKLPTWFIPTSITAKQKSSAVITAFDLWPAHPDTKRMFVHKMKKAWGQKKHRMKMDKTNRKAYSITMSTDAKSKLDEMALAATMNKNDFLESIILKEYGDFMAKNNP</sequence>
<organism evidence="1 2">
    <name type="scientific">Vibrio cortegadensis</name>
    <dbReference type="NCBI Taxonomy" id="1328770"/>
    <lineage>
        <taxon>Bacteria</taxon>
        <taxon>Pseudomonadati</taxon>
        <taxon>Pseudomonadota</taxon>
        <taxon>Gammaproteobacteria</taxon>
        <taxon>Vibrionales</taxon>
        <taxon>Vibrionaceae</taxon>
        <taxon>Vibrio</taxon>
    </lineage>
</organism>
<accession>A0ABV4M969</accession>
<protein>
    <submittedName>
        <fullName evidence="1">Uncharacterized protein</fullName>
    </submittedName>
</protein>
<name>A0ABV4M969_9VIBR</name>
<evidence type="ECO:0000313" key="1">
    <source>
        <dbReference type="EMBL" id="MEZ8196064.1"/>
    </source>
</evidence>